<evidence type="ECO:0000256" key="1">
    <source>
        <dbReference type="SAM" id="SignalP"/>
    </source>
</evidence>
<keyword evidence="3" id="KW-1185">Reference proteome</keyword>
<sequence>MKFSVAALLTAAASVSAVSNFEVRDFTASCVPHSTFCNYSFKVIQPNSMETWKNAVECSARAQSTDYSLPNIKDAKCKDSSRTFSITRISKGLGFIISQPISPKSDTIGDYLIPLDQIVTKKENNAEVQAYNGPKSFKLTQRL</sequence>
<evidence type="ECO:0000313" key="3">
    <source>
        <dbReference type="Proteomes" id="UP000091967"/>
    </source>
</evidence>
<reference evidence="2 3" key="1">
    <citation type="submission" date="2016-06" db="EMBL/GenBank/DDBJ databases">
        <title>Living apart together: crosstalk between the core and supernumerary genomes in a fungal plant pathogen.</title>
        <authorList>
            <person name="Vanheule A."/>
            <person name="Audenaert K."/>
            <person name="Warris S."/>
            <person name="Van De Geest H."/>
            <person name="Schijlen E."/>
            <person name="Hofte M."/>
            <person name="De Saeger S."/>
            <person name="Haesaert G."/>
            <person name="Waalwijk C."/>
            <person name="Van Der Lee T."/>
        </authorList>
    </citation>
    <scope>NUCLEOTIDE SEQUENCE [LARGE SCALE GENOMIC DNA]</scope>
    <source>
        <strain evidence="2 3">2516</strain>
    </source>
</reference>
<feature type="chain" id="PRO_5008602799" description="Hypersensitive response-inducing protein" evidence="1">
    <location>
        <begin position="18"/>
        <end position="143"/>
    </location>
</feature>
<dbReference type="OMA" id="HSTFCNY"/>
<dbReference type="EMBL" id="LYXU01000004">
    <property type="protein sequence ID" value="OBS18886.1"/>
    <property type="molecule type" value="Genomic_DNA"/>
</dbReference>
<comment type="caution">
    <text evidence="2">The sequence shown here is derived from an EMBL/GenBank/DDBJ whole genome shotgun (WGS) entry which is preliminary data.</text>
</comment>
<proteinExistence type="predicted"/>
<keyword evidence="1" id="KW-0732">Signal</keyword>
<evidence type="ECO:0000313" key="2">
    <source>
        <dbReference type="EMBL" id="OBS18886.1"/>
    </source>
</evidence>
<gene>
    <name evidence="2" type="ORF">FPOA_10612</name>
</gene>
<dbReference type="Proteomes" id="UP000091967">
    <property type="component" value="Unassembled WGS sequence"/>
</dbReference>
<evidence type="ECO:0008006" key="4">
    <source>
        <dbReference type="Google" id="ProtNLM"/>
    </source>
</evidence>
<name>A0A1B8AEI7_FUSPO</name>
<accession>A0A1B8AEI7</accession>
<dbReference type="AlphaFoldDB" id="A0A1B8AEI7"/>
<organism evidence="2 3">
    <name type="scientific">Fusarium poae</name>
    <dbReference type="NCBI Taxonomy" id="36050"/>
    <lineage>
        <taxon>Eukaryota</taxon>
        <taxon>Fungi</taxon>
        <taxon>Dikarya</taxon>
        <taxon>Ascomycota</taxon>
        <taxon>Pezizomycotina</taxon>
        <taxon>Sordariomycetes</taxon>
        <taxon>Hypocreomycetidae</taxon>
        <taxon>Hypocreales</taxon>
        <taxon>Nectriaceae</taxon>
        <taxon>Fusarium</taxon>
    </lineage>
</organism>
<feature type="signal peptide" evidence="1">
    <location>
        <begin position="1"/>
        <end position="17"/>
    </location>
</feature>
<protein>
    <recommendedName>
        <fullName evidence="4">Hypersensitive response-inducing protein</fullName>
    </recommendedName>
</protein>
<dbReference type="OrthoDB" id="3679184at2759"/>